<evidence type="ECO:0000259" key="6">
    <source>
        <dbReference type="Pfam" id="PF00460"/>
    </source>
</evidence>
<dbReference type="InterPro" id="IPR001444">
    <property type="entry name" value="Flag_bb_rod_N"/>
</dbReference>
<evidence type="ECO:0000256" key="4">
    <source>
        <dbReference type="ARBA" id="ARBA00023143"/>
    </source>
</evidence>
<feature type="non-terminal residue" evidence="8">
    <location>
        <position position="146"/>
    </location>
</feature>
<protein>
    <recommendedName>
        <fullName evidence="3">Flagellar basal-body rod protein FlgC</fullName>
    </recommendedName>
</protein>
<proteinExistence type="inferred from homology"/>
<dbReference type="GO" id="GO:0071978">
    <property type="term" value="P:bacterial-type flagellum-dependent swarming motility"/>
    <property type="evidence" value="ECO:0007669"/>
    <property type="project" value="TreeGrafter"/>
</dbReference>
<organism evidence="8">
    <name type="scientific">marine sediment metagenome</name>
    <dbReference type="NCBI Taxonomy" id="412755"/>
    <lineage>
        <taxon>unclassified sequences</taxon>
        <taxon>metagenomes</taxon>
        <taxon>ecological metagenomes</taxon>
    </lineage>
</organism>
<dbReference type="Pfam" id="PF00460">
    <property type="entry name" value="Flg_bb_rod"/>
    <property type="match status" value="1"/>
</dbReference>
<evidence type="ECO:0000259" key="7">
    <source>
        <dbReference type="Pfam" id="PF06429"/>
    </source>
</evidence>
<comment type="subunit">
    <text evidence="5">The basal body constitutes a major portion of the flagellar organelle and consists of four rings (L,P,S, and M) mounted on a central rod. The rod consists of about 26 subunits of FlgG in the distal portion, and FlgB, FlgC and FlgF are thought to build up the proximal portion of the rod with about 6 subunits each.</text>
</comment>
<comment type="subcellular location">
    <subcellularLocation>
        <location evidence="1">Bacterial flagellum basal body</location>
    </subcellularLocation>
</comment>
<sequence>MPLVGLFSGLNISATGLRAQRIRQNIIASNIANAETTRTPEGGPYKKKTVILEQDPEERDFLMVFGKKRMEGRTTKKEHIRIPQPDFPVIEERVGNGVKVDRIHEDTNPARMVYDPSHPDANQDGYVAMPNVNVVQEMVNMISATR</sequence>
<gene>
    <name evidence="8" type="ORF">S01H1_36065</name>
</gene>
<name>X0U717_9ZZZZ</name>
<comment type="similarity">
    <text evidence="2">Belongs to the flagella basal body rod proteins family.</text>
</comment>
<evidence type="ECO:0000256" key="1">
    <source>
        <dbReference type="ARBA" id="ARBA00004117"/>
    </source>
</evidence>
<feature type="domain" description="Flagellar basal body rod protein N-terminal" evidence="6">
    <location>
        <begin position="10"/>
        <end position="37"/>
    </location>
</feature>
<dbReference type="InterPro" id="IPR010930">
    <property type="entry name" value="Flg_bb/hook_C_dom"/>
</dbReference>
<dbReference type="NCBIfam" id="TIGR01395">
    <property type="entry name" value="FlgC"/>
    <property type="match status" value="1"/>
</dbReference>
<dbReference type="EMBL" id="BARS01022567">
    <property type="protein sequence ID" value="GAG01559.1"/>
    <property type="molecule type" value="Genomic_DNA"/>
</dbReference>
<accession>X0U717</accession>
<dbReference type="GO" id="GO:0030694">
    <property type="term" value="C:bacterial-type flagellum basal body, rod"/>
    <property type="evidence" value="ECO:0007669"/>
    <property type="project" value="InterPro"/>
</dbReference>
<keyword evidence="4" id="KW-0975">Bacterial flagellum</keyword>
<dbReference type="AlphaFoldDB" id="X0U717"/>
<dbReference type="Pfam" id="PF06429">
    <property type="entry name" value="Flg_bbr_C"/>
    <property type="match status" value="1"/>
</dbReference>
<comment type="caution">
    <text evidence="8">The sequence shown here is derived from an EMBL/GenBank/DDBJ whole genome shotgun (WGS) entry which is preliminary data.</text>
</comment>
<dbReference type="PANTHER" id="PTHR30435:SF2">
    <property type="entry name" value="FLAGELLAR BASAL-BODY ROD PROTEIN FLGC"/>
    <property type="match status" value="1"/>
</dbReference>
<feature type="domain" description="Flagellar basal-body/hook protein C-terminal" evidence="7">
    <location>
        <begin position="123"/>
        <end position="146"/>
    </location>
</feature>
<evidence type="ECO:0000256" key="3">
    <source>
        <dbReference type="ARBA" id="ARBA00017941"/>
    </source>
</evidence>
<dbReference type="PANTHER" id="PTHR30435">
    <property type="entry name" value="FLAGELLAR PROTEIN"/>
    <property type="match status" value="1"/>
</dbReference>
<evidence type="ECO:0000313" key="8">
    <source>
        <dbReference type="EMBL" id="GAG01559.1"/>
    </source>
</evidence>
<evidence type="ECO:0000256" key="2">
    <source>
        <dbReference type="ARBA" id="ARBA00009677"/>
    </source>
</evidence>
<evidence type="ECO:0000256" key="5">
    <source>
        <dbReference type="ARBA" id="ARBA00025933"/>
    </source>
</evidence>
<dbReference type="InterPro" id="IPR006299">
    <property type="entry name" value="FlgC"/>
</dbReference>
<reference evidence="8" key="1">
    <citation type="journal article" date="2014" name="Front. Microbiol.">
        <title>High frequency of phylogenetically diverse reductive dehalogenase-homologous genes in deep subseafloor sedimentary metagenomes.</title>
        <authorList>
            <person name="Kawai M."/>
            <person name="Futagami T."/>
            <person name="Toyoda A."/>
            <person name="Takaki Y."/>
            <person name="Nishi S."/>
            <person name="Hori S."/>
            <person name="Arai W."/>
            <person name="Tsubouchi T."/>
            <person name="Morono Y."/>
            <person name="Uchiyama I."/>
            <person name="Ito T."/>
            <person name="Fujiyama A."/>
            <person name="Inagaki F."/>
            <person name="Takami H."/>
        </authorList>
    </citation>
    <scope>NUCLEOTIDE SEQUENCE</scope>
    <source>
        <strain evidence="8">Expedition CK06-06</strain>
    </source>
</reference>